<sequence length="316" mass="35316">MKPYLLLLALWAPISWSNPAAYLNVNQERAPYIWKLADGTLLKKGLSDKQGNVPLTEKEGETLYALEMMYGEFKLHIPNKCWSVQNNQEFGSCITISPREDTESQKLQQKQLEQTNKEESTARKASTSWVTKTLNAEQQLHTLEQAFIKHKELIPSFGDLSKTTFSCKKLTLPQPSAQALQAFEEASNLPSGSEQTIAYAKAAKLGSWRAAARLASIALENEIWEDAKPSIAWLLHHKIPAGHNKLADLLATAGGYDGEQLSTEDQFTVITLRLRAAQQGDPVAQINMARYFKKQGQLDLAQSFQDCAKQQNPDLK</sequence>
<dbReference type="AlphaFoldDB" id="A0A3S8ZQ07"/>
<dbReference type="Proteomes" id="UP000282438">
    <property type="component" value="Chromosome"/>
</dbReference>
<dbReference type="RefSeq" id="WP_125971499.1">
    <property type="nucleotide sequence ID" value="NZ_CP034433.1"/>
</dbReference>
<evidence type="ECO:0000313" key="4">
    <source>
        <dbReference type="Proteomes" id="UP000282438"/>
    </source>
</evidence>
<feature type="region of interest" description="Disordered" evidence="1">
    <location>
        <begin position="104"/>
        <end position="124"/>
    </location>
</feature>
<organism evidence="3 4">
    <name type="scientific">Iodobacter ciconiae</name>
    <dbReference type="NCBI Taxonomy" id="2496266"/>
    <lineage>
        <taxon>Bacteria</taxon>
        <taxon>Pseudomonadati</taxon>
        <taxon>Pseudomonadota</taxon>
        <taxon>Betaproteobacteria</taxon>
        <taxon>Neisseriales</taxon>
        <taxon>Chitinibacteraceae</taxon>
        <taxon>Iodobacter</taxon>
    </lineage>
</organism>
<feature type="compositionally biased region" description="Low complexity" evidence="1">
    <location>
        <begin position="105"/>
        <end position="114"/>
    </location>
</feature>
<dbReference type="KEGG" id="iod:EJO50_02930"/>
<gene>
    <name evidence="3" type="ORF">EJO50_02930</name>
</gene>
<dbReference type="OrthoDB" id="6027631at2"/>
<feature type="signal peptide" evidence="2">
    <location>
        <begin position="1"/>
        <end position="20"/>
    </location>
</feature>
<dbReference type="Gene3D" id="1.25.40.10">
    <property type="entry name" value="Tetratricopeptide repeat domain"/>
    <property type="match status" value="1"/>
</dbReference>
<evidence type="ECO:0000256" key="2">
    <source>
        <dbReference type="SAM" id="SignalP"/>
    </source>
</evidence>
<keyword evidence="2" id="KW-0732">Signal</keyword>
<feature type="chain" id="PRO_5019204416" evidence="2">
    <location>
        <begin position="21"/>
        <end position="316"/>
    </location>
</feature>
<evidence type="ECO:0000256" key="1">
    <source>
        <dbReference type="SAM" id="MobiDB-lite"/>
    </source>
</evidence>
<dbReference type="SUPFAM" id="SSF81901">
    <property type="entry name" value="HCP-like"/>
    <property type="match status" value="1"/>
</dbReference>
<proteinExistence type="predicted"/>
<accession>A0A3S8ZQ07</accession>
<keyword evidence="4" id="KW-1185">Reference proteome</keyword>
<name>A0A3S8ZQ07_9NEIS</name>
<dbReference type="EMBL" id="CP034433">
    <property type="protein sequence ID" value="AZN35532.1"/>
    <property type="molecule type" value="Genomic_DNA"/>
</dbReference>
<dbReference type="InterPro" id="IPR011990">
    <property type="entry name" value="TPR-like_helical_dom_sf"/>
</dbReference>
<evidence type="ECO:0000313" key="3">
    <source>
        <dbReference type="EMBL" id="AZN35532.1"/>
    </source>
</evidence>
<reference evidence="3 4" key="1">
    <citation type="submission" date="2018-12" db="EMBL/GenBank/DDBJ databases">
        <title>Complete genome sequence of Iodobacter sp. H11R3.</title>
        <authorList>
            <person name="Bae J.-W."/>
        </authorList>
    </citation>
    <scope>NUCLEOTIDE SEQUENCE [LARGE SCALE GENOMIC DNA]</scope>
    <source>
        <strain evidence="3 4">H11R3</strain>
    </source>
</reference>
<protein>
    <submittedName>
        <fullName evidence="3">Uncharacterized protein</fullName>
    </submittedName>
</protein>